<dbReference type="eggNOG" id="ENOG502SF5C">
    <property type="taxonomic scope" value="Eukaryota"/>
</dbReference>
<protein>
    <recommendedName>
        <fullName evidence="3">Reverse transcriptase domain-containing protein</fullName>
    </recommendedName>
</protein>
<organism evidence="2">
    <name type="scientific">Amphimedon queenslandica</name>
    <name type="common">Sponge</name>
    <dbReference type="NCBI Taxonomy" id="400682"/>
    <lineage>
        <taxon>Eukaryota</taxon>
        <taxon>Metazoa</taxon>
        <taxon>Porifera</taxon>
        <taxon>Demospongiae</taxon>
        <taxon>Heteroscleromorpha</taxon>
        <taxon>Haplosclerida</taxon>
        <taxon>Niphatidae</taxon>
        <taxon>Amphimedon</taxon>
    </lineage>
</organism>
<evidence type="ECO:0000313" key="2">
    <source>
        <dbReference type="EnsemblMetazoa" id="Aqu2.1.08073_001"/>
    </source>
</evidence>
<sequence length="148" mass="16840">MGITPMQKQANPTGWLAHFIINWQKLTKDRLVLNTVSGYKIEFITEPCKLKIPNQSQLKQHQQELVSQEITELISKGAISELQTTPEPGNGFFSTLFLVPKKDGGQRLVINLKRLNFLECPPLQDGGNSHPQKPTQERGLSFENRFER</sequence>
<dbReference type="InParanoid" id="A0A1X7T1J2"/>
<evidence type="ECO:0008006" key="3">
    <source>
        <dbReference type="Google" id="ProtNLM"/>
    </source>
</evidence>
<dbReference type="InterPro" id="IPR043502">
    <property type="entry name" value="DNA/RNA_pol_sf"/>
</dbReference>
<reference evidence="2" key="1">
    <citation type="submission" date="2017-05" db="UniProtKB">
        <authorList>
            <consortium name="EnsemblMetazoa"/>
        </authorList>
    </citation>
    <scope>IDENTIFICATION</scope>
</reference>
<evidence type="ECO:0000256" key="1">
    <source>
        <dbReference type="SAM" id="MobiDB-lite"/>
    </source>
</evidence>
<dbReference type="SUPFAM" id="SSF56672">
    <property type="entry name" value="DNA/RNA polymerases"/>
    <property type="match status" value="1"/>
</dbReference>
<name>A0A1X7T1J2_AMPQE</name>
<proteinExistence type="predicted"/>
<accession>A0A1X7T1J2</accession>
<dbReference type="EnsemblMetazoa" id="Aqu2.1.08073_001">
    <property type="protein sequence ID" value="Aqu2.1.08073_001"/>
    <property type="gene ID" value="Aqu2.1.08073"/>
</dbReference>
<dbReference type="Gene3D" id="3.10.10.10">
    <property type="entry name" value="HIV Type 1 Reverse Transcriptase, subunit A, domain 1"/>
    <property type="match status" value="1"/>
</dbReference>
<feature type="region of interest" description="Disordered" evidence="1">
    <location>
        <begin position="123"/>
        <end position="148"/>
    </location>
</feature>
<dbReference type="AlphaFoldDB" id="A0A1X7T1J2"/>